<evidence type="ECO:0000256" key="3">
    <source>
        <dbReference type="ARBA" id="ARBA00023125"/>
    </source>
</evidence>
<dbReference type="Pfam" id="PF03466">
    <property type="entry name" value="LysR_substrate"/>
    <property type="match status" value="1"/>
</dbReference>
<dbReference type="EMBL" id="FOGU01000001">
    <property type="protein sequence ID" value="SER46895.1"/>
    <property type="molecule type" value="Genomic_DNA"/>
</dbReference>
<dbReference type="InterPro" id="IPR000847">
    <property type="entry name" value="LysR_HTH_N"/>
</dbReference>
<organism evidence="6 7">
    <name type="scientific">Tranquillimonas rosea</name>
    <dbReference type="NCBI Taxonomy" id="641238"/>
    <lineage>
        <taxon>Bacteria</taxon>
        <taxon>Pseudomonadati</taxon>
        <taxon>Pseudomonadota</taxon>
        <taxon>Alphaproteobacteria</taxon>
        <taxon>Rhodobacterales</taxon>
        <taxon>Roseobacteraceae</taxon>
        <taxon>Tranquillimonas</taxon>
    </lineage>
</organism>
<evidence type="ECO:0000313" key="6">
    <source>
        <dbReference type="EMBL" id="SER46895.1"/>
    </source>
</evidence>
<dbReference type="GO" id="GO:0005829">
    <property type="term" value="C:cytosol"/>
    <property type="evidence" value="ECO:0007669"/>
    <property type="project" value="TreeGrafter"/>
</dbReference>
<dbReference type="PROSITE" id="PS50931">
    <property type="entry name" value="HTH_LYSR"/>
    <property type="match status" value="1"/>
</dbReference>
<dbReference type="GO" id="GO:0003700">
    <property type="term" value="F:DNA-binding transcription factor activity"/>
    <property type="evidence" value="ECO:0007669"/>
    <property type="project" value="InterPro"/>
</dbReference>
<dbReference type="Gene3D" id="1.10.10.10">
    <property type="entry name" value="Winged helix-like DNA-binding domain superfamily/Winged helix DNA-binding domain"/>
    <property type="match status" value="1"/>
</dbReference>
<dbReference type="InterPro" id="IPR036390">
    <property type="entry name" value="WH_DNA-bd_sf"/>
</dbReference>
<evidence type="ECO:0000259" key="5">
    <source>
        <dbReference type="PROSITE" id="PS50931"/>
    </source>
</evidence>
<dbReference type="STRING" id="641238.SAMN04490244_101156"/>
<evidence type="ECO:0000256" key="2">
    <source>
        <dbReference type="ARBA" id="ARBA00023015"/>
    </source>
</evidence>
<accession>A0A1H9PGA3</accession>
<evidence type="ECO:0000313" key="7">
    <source>
        <dbReference type="Proteomes" id="UP000198885"/>
    </source>
</evidence>
<dbReference type="InterPro" id="IPR005119">
    <property type="entry name" value="LysR_subst-bd"/>
</dbReference>
<sequence length="322" mass="34571">MPGDDRDFLIRQGLKLRHLRLMAALEETGQISAAAAFLNMTQPVASRLLADLERLLGASLHDRHPRGITLTPTGRLLAARGRRLLSELDETGREIARLTAGTRGRVHVGSVTGPALELVLPAIREARVTLPEIEIAVQVGTSDELGERLLSGELDFYIGRLHDSMDARAVTLRPIGPEPISLIVRTGHPLTRRPGADLSDCLRYDWVMQPPGGLLRRTAEAYLLERGLPVPDRIVSTSSLLLTLAMIGGSNAVAPVARSVARFHGGRDGMDGRIVQLPIATDMAVVPYALVQPADRAPSPAAQTFLGLIEAKLSPPAARAGP</sequence>
<dbReference type="AlphaFoldDB" id="A0A1H9PGA3"/>
<feature type="domain" description="HTH lysR-type" evidence="5">
    <location>
        <begin position="14"/>
        <end position="71"/>
    </location>
</feature>
<evidence type="ECO:0000256" key="4">
    <source>
        <dbReference type="ARBA" id="ARBA00023163"/>
    </source>
</evidence>
<dbReference type="InterPro" id="IPR050950">
    <property type="entry name" value="HTH-type_LysR_regulators"/>
</dbReference>
<keyword evidence="7" id="KW-1185">Reference proteome</keyword>
<dbReference type="SUPFAM" id="SSF46785">
    <property type="entry name" value="Winged helix' DNA-binding domain"/>
    <property type="match status" value="1"/>
</dbReference>
<keyword evidence="3 6" id="KW-0238">DNA-binding</keyword>
<gene>
    <name evidence="6" type="ORF">SAMN04490244_101156</name>
</gene>
<dbReference type="SUPFAM" id="SSF53850">
    <property type="entry name" value="Periplasmic binding protein-like II"/>
    <property type="match status" value="1"/>
</dbReference>
<dbReference type="GO" id="GO:0003677">
    <property type="term" value="F:DNA binding"/>
    <property type="evidence" value="ECO:0007669"/>
    <property type="project" value="UniProtKB-KW"/>
</dbReference>
<dbReference type="InterPro" id="IPR036388">
    <property type="entry name" value="WH-like_DNA-bd_sf"/>
</dbReference>
<dbReference type="Pfam" id="PF00126">
    <property type="entry name" value="HTH_1"/>
    <property type="match status" value="1"/>
</dbReference>
<keyword evidence="4" id="KW-0804">Transcription</keyword>
<protein>
    <submittedName>
        <fullName evidence="6">DNA-binding transcriptional regulator, LysR family</fullName>
    </submittedName>
</protein>
<evidence type="ECO:0000256" key="1">
    <source>
        <dbReference type="ARBA" id="ARBA00009437"/>
    </source>
</evidence>
<reference evidence="6 7" key="1">
    <citation type="submission" date="2016-10" db="EMBL/GenBank/DDBJ databases">
        <authorList>
            <person name="de Groot N.N."/>
        </authorList>
    </citation>
    <scope>NUCLEOTIDE SEQUENCE [LARGE SCALE GENOMIC DNA]</scope>
    <source>
        <strain evidence="6 7">DSM 23042</strain>
    </source>
</reference>
<name>A0A1H9PGA3_9RHOB</name>
<keyword evidence="2" id="KW-0805">Transcription regulation</keyword>
<dbReference type="OrthoDB" id="9803030at2"/>
<comment type="similarity">
    <text evidence="1">Belongs to the LysR transcriptional regulatory family.</text>
</comment>
<dbReference type="Proteomes" id="UP000198885">
    <property type="component" value="Unassembled WGS sequence"/>
</dbReference>
<dbReference type="Gene3D" id="3.40.190.290">
    <property type="match status" value="1"/>
</dbReference>
<proteinExistence type="inferred from homology"/>
<dbReference type="RefSeq" id="WP_092686948.1">
    <property type="nucleotide sequence ID" value="NZ_CBDDGO010000004.1"/>
</dbReference>
<dbReference type="PANTHER" id="PTHR30419:SF8">
    <property type="entry name" value="NITROGEN ASSIMILATION TRANSCRIPTIONAL ACTIVATOR-RELATED"/>
    <property type="match status" value="1"/>
</dbReference>
<dbReference type="PANTHER" id="PTHR30419">
    <property type="entry name" value="HTH-TYPE TRANSCRIPTIONAL REGULATOR YBHD"/>
    <property type="match status" value="1"/>
</dbReference>